<feature type="region of interest" description="Disordered" evidence="10">
    <location>
        <begin position="247"/>
        <end position="278"/>
    </location>
</feature>
<keyword evidence="3 12" id="KW-0732">Signal</keyword>
<dbReference type="FunFam" id="2.60.40.10:FF:000774">
    <property type="entry name" value="Hepatitis A virus cellular receptor 1"/>
    <property type="match status" value="1"/>
</dbReference>
<keyword evidence="8" id="KW-0393">Immunoglobulin domain</keyword>
<dbReference type="InterPro" id="IPR007110">
    <property type="entry name" value="Ig-like_dom"/>
</dbReference>
<evidence type="ECO:0000256" key="8">
    <source>
        <dbReference type="ARBA" id="ARBA00023319"/>
    </source>
</evidence>
<dbReference type="AlphaFoldDB" id="A0A8T3DR60"/>
<evidence type="ECO:0000256" key="5">
    <source>
        <dbReference type="ARBA" id="ARBA00023136"/>
    </source>
</evidence>
<evidence type="ECO:0000256" key="4">
    <source>
        <dbReference type="ARBA" id="ARBA00022989"/>
    </source>
</evidence>
<evidence type="ECO:0000313" key="14">
    <source>
        <dbReference type="EMBL" id="KAI1898426.1"/>
    </source>
</evidence>
<dbReference type="InterPro" id="IPR003599">
    <property type="entry name" value="Ig_sub"/>
</dbReference>
<keyword evidence="4 11" id="KW-1133">Transmembrane helix</keyword>
<dbReference type="InterPro" id="IPR036179">
    <property type="entry name" value="Ig-like_dom_sf"/>
</dbReference>
<sequence>MNTLYRYIHTLYSWLLFCRFSVCKGSMEVLVGITGERITLPCHVRTHGRSSVCWGRDKVPMSKCSKTIISTDGDQVNFRESDRYQLLSGVTRGDVSLTIINVTENDSGIYGCRVEIPGPFNDLKINFHLSVVKDQRKLQFSTAETTTDNPTPERKNSTSVWSTASLSQTTIQHKGVFGSIAYPPEARVPNGGGEDNGHPLYACILESLLVVLTLVTLFVFITWLRKKNQGLKPRMTQEGAFPGAFSVGSSTDPQPPAREMAVDNIYQTDSEHTYEMDP</sequence>
<dbReference type="GO" id="GO:0016020">
    <property type="term" value="C:membrane"/>
    <property type="evidence" value="ECO:0007669"/>
    <property type="project" value="UniProtKB-SubCell"/>
</dbReference>
<evidence type="ECO:0000256" key="3">
    <source>
        <dbReference type="ARBA" id="ARBA00022729"/>
    </source>
</evidence>
<comment type="caution">
    <text evidence="14">The sequence shown here is derived from an EMBL/GenBank/DDBJ whole genome shotgun (WGS) entry which is preliminary data.</text>
</comment>
<evidence type="ECO:0000256" key="7">
    <source>
        <dbReference type="ARBA" id="ARBA00023180"/>
    </source>
</evidence>
<dbReference type="InterPro" id="IPR013106">
    <property type="entry name" value="Ig_V-set"/>
</dbReference>
<dbReference type="PROSITE" id="PS50835">
    <property type="entry name" value="IG_LIKE"/>
    <property type="match status" value="1"/>
</dbReference>
<evidence type="ECO:0000313" key="15">
    <source>
        <dbReference type="Proteomes" id="UP000829720"/>
    </source>
</evidence>
<dbReference type="EMBL" id="JAERUA010000006">
    <property type="protein sequence ID" value="KAI1898426.1"/>
    <property type="molecule type" value="Genomic_DNA"/>
</dbReference>
<accession>A0A8T3DR60</accession>
<evidence type="ECO:0000256" key="6">
    <source>
        <dbReference type="ARBA" id="ARBA00023157"/>
    </source>
</evidence>
<keyword evidence="6" id="KW-1015">Disulfide bond</keyword>
<feature type="chain" id="PRO_5035925116" description="Ig-like domain-containing protein" evidence="12">
    <location>
        <begin position="26"/>
        <end position="278"/>
    </location>
</feature>
<evidence type="ECO:0000256" key="12">
    <source>
        <dbReference type="SAM" id="SignalP"/>
    </source>
</evidence>
<dbReference type="Proteomes" id="UP000829720">
    <property type="component" value="Unassembled WGS sequence"/>
</dbReference>
<name>A0A8T3DR60_9TELE</name>
<feature type="domain" description="Ig-like" evidence="13">
    <location>
        <begin position="35"/>
        <end position="126"/>
    </location>
</feature>
<proteinExistence type="inferred from homology"/>
<keyword evidence="15" id="KW-1185">Reference proteome</keyword>
<organism evidence="14 15">
    <name type="scientific">Albula goreensis</name>
    <dbReference type="NCBI Taxonomy" id="1534307"/>
    <lineage>
        <taxon>Eukaryota</taxon>
        <taxon>Metazoa</taxon>
        <taxon>Chordata</taxon>
        <taxon>Craniata</taxon>
        <taxon>Vertebrata</taxon>
        <taxon>Euteleostomi</taxon>
        <taxon>Actinopterygii</taxon>
        <taxon>Neopterygii</taxon>
        <taxon>Teleostei</taxon>
        <taxon>Albuliformes</taxon>
        <taxon>Albulidae</taxon>
        <taxon>Albula</taxon>
    </lineage>
</organism>
<feature type="compositionally biased region" description="Basic and acidic residues" evidence="10">
    <location>
        <begin position="269"/>
        <end position="278"/>
    </location>
</feature>
<dbReference type="SUPFAM" id="SSF48726">
    <property type="entry name" value="Immunoglobulin"/>
    <property type="match status" value="1"/>
</dbReference>
<dbReference type="Pfam" id="PF07686">
    <property type="entry name" value="V-set"/>
    <property type="match status" value="1"/>
</dbReference>
<keyword evidence="5 11" id="KW-0472">Membrane</keyword>
<dbReference type="Gene3D" id="2.60.40.10">
    <property type="entry name" value="Immunoglobulins"/>
    <property type="match status" value="1"/>
</dbReference>
<dbReference type="GO" id="GO:0001786">
    <property type="term" value="F:phosphatidylserine binding"/>
    <property type="evidence" value="ECO:0007669"/>
    <property type="project" value="TreeGrafter"/>
</dbReference>
<evidence type="ECO:0000256" key="10">
    <source>
        <dbReference type="SAM" id="MobiDB-lite"/>
    </source>
</evidence>
<comment type="subcellular location">
    <subcellularLocation>
        <location evidence="1">Membrane</location>
        <topology evidence="1">Single-pass type I membrane protein</topology>
    </subcellularLocation>
</comment>
<protein>
    <recommendedName>
        <fullName evidence="13">Ig-like domain-containing protein</fullName>
    </recommendedName>
</protein>
<evidence type="ECO:0000256" key="11">
    <source>
        <dbReference type="SAM" id="Phobius"/>
    </source>
</evidence>
<keyword evidence="2 11" id="KW-0812">Transmembrane</keyword>
<evidence type="ECO:0000259" key="13">
    <source>
        <dbReference type="PROSITE" id="PS50835"/>
    </source>
</evidence>
<dbReference type="OrthoDB" id="434099at2759"/>
<dbReference type="InterPro" id="IPR013783">
    <property type="entry name" value="Ig-like_fold"/>
</dbReference>
<comment type="similarity">
    <text evidence="9">Belongs to the immunoglobulin superfamily. TIM family.</text>
</comment>
<feature type="transmembrane region" description="Helical" evidence="11">
    <location>
        <begin position="199"/>
        <end position="224"/>
    </location>
</feature>
<dbReference type="PANTHER" id="PTHR46608">
    <property type="entry name" value="T-CELL IMMUNOGLOBULIN AND MUCIN DOMAIN-CONTAINING PROTEIN 4"/>
    <property type="match status" value="1"/>
</dbReference>
<evidence type="ECO:0000256" key="1">
    <source>
        <dbReference type="ARBA" id="ARBA00004479"/>
    </source>
</evidence>
<dbReference type="SMART" id="SM00409">
    <property type="entry name" value="IG"/>
    <property type="match status" value="1"/>
</dbReference>
<dbReference type="GO" id="GO:0043277">
    <property type="term" value="P:apoptotic cell clearance"/>
    <property type="evidence" value="ECO:0007669"/>
    <property type="project" value="TreeGrafter"/>
</dbReference>
<feature type="signal peptide" evidence="12">
    <location>
        <begin position="1"/>
        <end position="25"/>
    </location>
</feature>
<evidence type="ECO:0000256" key="9">
    <source>
        <dbReference type="ARBA" id="ARBA00038203"/>
    </source>
</evidence>
<dbReference type="PANTHER" id="PTHR46608:SF3">
    <property type="entry name" value="T-CELL IMMUNOGLOBULIN AND MUCIN DOMAIN-CONTAINING PROTEIN 4"/>
    <property type="match status" value="1"/>
</dbReference>
<dbReference type="GO" id="GO:0060097">
    <property type="term" value="P:cytoskeletal rearrangement involved in phagocytosis, engulfment"/>
    <property type="evidence" value="ECO:0007669"/>
    <property type="project" value="TreeGrafter"/>
</dbReference>
<evidence type="ECO:0000256" key="2">
    <source>
        <dbReference type="ARBA" id="ARBA00022692"/>
    </source>
</evidence>
<reference evidence="14" key="1">
    <citation type="submission" date="2021-01" db="EMBL/GenBank/DDBJ databases">
        <authorList>
            <person name="Zahm M."/>
            <person name="Roques C."/>
            <person name="Cabau C."/>
            <person name="Klopp C."/>
            <person name="Donnadieu C."/>
            <person name="Jouanno E."/>
            <person name="Lampietro C."/>
            <person name="Louis A."/>
            <person name="Herpin A."/>
            <person name="Echchiki A."/>
            <person name="Berthelot C."/>
            <person name="Parey E."/>
            <person name="Roest-Crollius H."/>
            <person name="Braasch I."/>
            <person name="Postlethwait J."/>
            <person name="Bobe J."/>
            <person name="Montfort J."/>
            <person name="Bouchez O."/>
            <person name="Begum T."/>
            <person name="Mejri S."/>
            <person name="Adams A."/>
            <person name="Chen W.-J."/>
            <person name="Guiguen Y."/>
        </authorList>
    </citation>
    <scope>NUCLEOTIDE SEQUENCE</scope>
    <source>
        <tissue evidence="14">Blood</tissue>
    </source>
</reference>
<gene>
    <name evidence="14" type="ORF">AGOR_G00072210</name>
</gene>
<keyword evidence="7" id="KW-0325">Glycoprotein</keyword>